<dbReference type="InterPro" id="IPR036770">
    <property type="entry name" value="Ankyrin_rpt-contain_sf"/>
</dbReference>
<dbReference type="PANTHER" id="PTHR24166">
    <property type="entry name" value="ROLLING PEBBLES, ISOFORM B"/>
    <property type="match status" value="1"/>
</dbReference>
<evidence type="ECO:0000256" key="1">
    <source>
        <dbReference type="ARBA" id="ARBA00022737"/>
    </source>
</evidence>
<proteinExistence type="predicted"/>
<dbReference type="Gene3D" id="1.25.40.20">
    <property type="entry name" value="Ankyrin repeat-containing domain"/>
    <property type="match status" value="3"/>
</dbReference>
<sequence>MDFVICYQVLLKLHLVGQFCMDLLAAVALTRNTVHIPTVKRIDDIDVPEGRCTDCEDIMQKVLSLICGVAPNLIFLRRGGDISPLMDAVENNSLAMVTTLLRLGVDVEAEDFEGRTALHYAANRGLSQQIAVLLSNGASALHQDHQGVTPIHLAALYGFTASLRLLYTASDLTVYFNQKYCVIFIITDPHHVIQDIATTVGYTAFLWSAYYGVDASLKTFISLNNNIDRKQVDNEGCTALHLAATQGHNKCVELLIKENWALEVSFLHWMILPSYLCYIFEFSKARNLQGATPLLLTAKTGRLETARVLVENGADTSARDLEGNTCIHLGAGTELPSKEFHSLLLMLSASELINARNLVGETALHIAVEADSYEHVVELVEFGASIKIRNKNGWDPFMYAIRYGCKNVIAFLLRNFPNVNCYSSATGYSTLSVALECGNTQLVLQLRSCGAKMPRQILYDAAVKIQRWYRKQTLIRKMCSVRKTSEKVRQVCVRLSSSMFDAGFDLRCTV</sequence>
<dbReference type="PANTHER" id="PTHR24166:SF48">
    <property type="entry name" value="PROTEIN VAPYRIN"/>
    <property type="match status" value="1"/>
</dbReference>
<keyword evidence="2 3" id="KW-0040">ANK repeat</keyword>
<feature type="repeat" description="ANK" evidence="3">
    <location>
        <begin position="289"/>
        <end position="321"/>
    </location>
</feature>
<dbReference type="InterPro" id="IPR002110">
    <property type="entry name" value="Ankyrin_rpt"/>
</dbReference>
<organism evidence="4 5">
    <name type="scientific">Syphacia muris</name>
    <dbReference type="NCBI Taxonomy" id="451379"/>
    <lineage>
        <taxon>Eukaryota</taxon>
        <taxon>Metazoa</taxon>
        <taxon>Ecdysozoa</taxon>
        <taxon>Nematoda</taxon>
        <taxon>Chromadorea</taxon>
        <taxon>Rhabditida</taxon>
        <taxon>Spirurina</taxon>
        <taxon>Oxyuridomorpha</taxon>
        <taxon>Oxyuroidea</taxon>
        <taxon>Oxyuridae</taxon>
        <taxon>Syphacia</taxon>
    </lineage>
</organism>
<dbReference type="PROSITE" id="PS50297">
    <property type="entry name" value="ANK_REP_REGION"/>
    <property type="match status" value="4"/>
</dbReference>
<dbReference type="Proteomes" id="UP000046393">
    <property type="component" value="Unplaced"/>
</dbReference>
<accession>A0A0N5AFQ1</accession>
<name>A0A0N5AFQ1_9BILA</name>
<dbReference type="PRINTS" id="PR01415">
    <property type="entry name" value="ANKYRIN"/>
</dbReference>
<feature type="repeat" description="ANK" evidence="3">
    <location>
        <begin position="113"/>
        <end position="145"/>
    </location>
</feature>
<dbReference type="SMART" id="SM00248">
    <property type="entry name" value="ANK"/>
    <property type="match status" value="10"/>
</dbReference>
<evidence type="ECO:0000256" key="2">
    <source>
        <dbReference type="ARBA" id="ARBA00023043"/>
    </source>
</evidence>
<dbReference type="Pfam" id="PF00023">
    <property type="entry name" value="Ank"/>
    <property type="match status" value="1"/>
</dbReference>
<protein>
    <submittedName>
        <fullName evidence="5">ANK_REP_REGION domain-containing protein</fullName>
    </submittedName>
</protein>
<evidence type="ECO:0000313" key="5">
    <source>
        <dbReference type="WBParaSite" id="SMUV_0000311401-mRNA-1"/>
    </source>
</evidence>
<dbReference type="AlphaFoldDB" id="A0A0N5AFQ1"/>
<feature type="repeat" description="ANK" evidence="3">
    <location>
        <begin position="80"/>
        <end position="112"/>
    </location>
</feature>
<dbReference type="InterPro" id="IPR050889">
    <property type="entry name" value="Dendritic_Spine_Reg/Scaffold"/>
</dbReference>
<feature type="repeat" description="ANK" evidence="3">
    <location>
        <begin position="235"/>
        <end position="257"/>
    </location>
</feature>
<evidence type="ECO:0000313" key="4">
    <source>
        <dbReference type="Proteomes" id="UP000046393"/>
    </source>
</evidence>
<dbReference type="Pfam" id="PF12796">
    <property type="entry name" value="Ank_2"/>
    <property type="match status" value="3"/>
</dbReference>
<evidence type="ECO:0000256" key="3">
    <source>
        <dbReference type="PROSITE-ProRule" id="PRU00023"/>
    </source>
</evidence>
<dbReference type="WBParaSite" id="SMUV_0000311401-mRNA-1">
    <property type="protein sequence ID" value="SMUV_0000311401-mRNA-1"/>
    <property type="gene ID" value="SMUV_0000311401"/>
</dbReference>
<dbReference type="SUPFAM" id="SSF48403">
    <property type="entry name" value="Ankyrin repeat"/>
    <property type="match status" value="1"/>
</dbReference>
<reference evidence="5" key="1">
    <citation type="submission" date="2017-02" db="UniProtKB">
        <authorList>
            <consortium name="WormBaseParasite"/>
        </authorList>
    </citation>
    <scope>IDENTIFICATION</scope>
</reference>
<dbReference type="STRING" id="451379.A0A0N5AFQ1"/>
<keyword evidence="4" id="KW-1185">Reference proteome</keyword>
<keyword evidence="1" id="KW-0677">Repeat</keyword>
<dbReference type="PROSITE" id="PS50088">
    <property type="entry name" value="ANK_REPEAT"/>
    <property type="match status" value="5"/>
</dbReference>
<feature type="repeat" description="ANK" evidence="3">
    <location>
        <begin position="359"/>
        <end position="391"/>
    </location>
</feature>